<dbReference type="EMBL" id="ML977194">
    <property type="protein sequence ID" value="KAF1981709.1"/>
    <property type="molecule type" value="Genomic_DNA"/>
</dbReference>
<name>A0A6G1GLS0_9PEZI</name>
<organism evidence="6 7">
    <name type="scientific">Aulographum hederae CBS 113979</name>
    <dbReference type="NCBI Taxonomy" id="1176131"/>
    <lineage>
        <taxon>Eukaryota</taxon>
        <taxon>Fungi</taxon>
        <taxon>Dikarya</taxon>
        <taxon>Ascomycota</taxon>
        <taxon>Pezizomycotina</taxon>
        <taxon>Dothideomycetes</taxon>
        <taxon>Pleosporomycetidae</taxon>
        <taxon>Aulographales</taxon>
        <taxon>Aulographaceae</taxon>
    </lineage>
</organism>
<feature type="region of interest" description="Disordered" evidence="5">
    <location>
        <begin position="59"/>
        <end position="92"/>
    </location>
</feature>
<dbReference type="Gene3D" id="2.30.29.30">
    <property type="entry name" value="Pleckstrin-homology domain (PH domain)/Phosphotyrosine-binding domain (PTB)"/>
    <property type="match status" value="1"/>
</dbReference>
<dbReference type="InterPro" id="IPR039924">
    <property type="entry name" value="ICln/Lot5/Saf5"/>
</dbReference>
<evidence type="ECO:0000313" key="6">
    <source>
        <dbReference type="EMBL" id="KAF1981709.1"/>
    </source>
</evidence>
<evidence type="ECO:0000256" key="3">
    <source>
        <dbReference type="ARBA" id="ARBA00022490"/>
    </source>
</evidence>
<evidence type="ECO:0000313" key="7">
    <source>
        <dbReference type="Proteomes" id="UP000800041"/>
    </source>
</evidence>
<accession>A0A6G1GLS0</accession>
<comment type="subcellular location">
    <subcellularLocation>
        <location evidence="2">Cytoplasm</location>
    </subcellularLocation>
    <subcellularLocation>
        <location evidence="1">Nucleus</location>
    </subcellularLocation>
</comment>
<keyword evidence="3" id="KW-0963">Cytoplasm</keyword>
<dbReference type="GO" id="GO:0005634">
    <property type="term" value="C:nucleus"/>
    <property type="evidence" value="ECO:0007669"/>
    <property type="project" value="UniProtKB-SubCell"/>
</dbReference>
<dbReference type="Proteomes" id="UP000800041">
    <property type="component" value="Unassembled WGS sequence"/>
</dbReference>
<evidence type="ECO:0000256" key="4">
    <source>
        <dbReference type="ARBA" id="ARBA00023242"/>
    </source>
</evidence>
<evidence type="ECO:0000256" key="5">
    <source>
        <dbReference type="SAM" id="MobiDB-lite"/>
    </source>
</evidence>
<protein>
    <recommendedName>
        <fullName evidence="8">Protein LOT5</fullName>
    </recommendedName>
</protein>
<feature type="compositionally biased region" description="Acidic residues" evidence="5">
    <location>
        <begin position="392"/>
        <end position="402"/>
    </location>
</feature>
<dbReference type="OrthoDB" id="19714at2759"/>
<reference evidence="6" key="1">
    <citation type="journal article" date="2020" name="Stud. Mycol.">
        <title>101 Dothideomycetes genomes: a test case for predicting lifestyles and emergence of pathogens.</title>
        <authorList>
            <person name="Haridas S."/>
            <person name="Albert R."/>
            <person name="Binder M."/>
            <person name="Bloem J."/>
            <person name="Labutti K."/>
            <person name="Salamov A."/>
            <person name="Andreopoulos B."/>
            <person name="Baker S."/>
            <person name="Barry K."/>
            <person name="Bills G."/>
            <person name="Bluhm B."/>
            <person name="Cannon C."/>
            <person name="Castanera R."/>
            <person name="Culley D."/>
            <person name="Daum C."/>
            <person name="Ezra D."/>
            <person name="Gonzalez J."/>
            <person name="Henrissat B."/>
            <person name="Kuo A."/>
            <person name="Liang C."/>
            <person name="Lipzen A."/>
            <person name="Lutzoni F."/>
            <person name="Magnuson J."/>
            <person name="Mondo S."/>
            <person name="Nolan M."/>
            <person name="Ohm R."/>
            <person name="Pangilinan J."/>
            <person name="Park H.-J."/>
            <person name="Ramirez L."/>
            <person name="Alfaro M."/>
            <person name="Sun H."/>
            <person name="Tritt A."/>
            <person name="Yoshinaga Y."/>
            <person name="Zwiers L.-H."/>
            <person name="Turgeon B."/>
            <person name="Goodwin S."/>
            <person name="Spatafora J."/>
            <person name="Crous P."/>
            <person name="Grigoriev I."/>
        </authorList>
    </citation>
    <scope>NUCLEOTIDE SEQUENCE</scope>
    <source>
        <strain evidence="6">CBS 113979</strain>
    </source>
</reference>
<gene>
    <name evidence="6" type="ORF">K402DRAFT_467291</name>
</gene>
<evidence type="ECO:0008006" key="8">
    <source>
        <dbReference type="Google" id="ProtNLM"/>
    </source>
</evidence>
<feature type="region of interest" description="Disordered" evidence="5">
    <location>
        <begin position="381"/>
        <end position="411"/>
    </location>
</feature>
<keyword evidence="4" id="KW-0539">Nucleus</keyword>
<dbReference type="InterPro" id="IPR011993">
    <property type="entry name" value="PH-like_dom_sf"/>
</dbReference>
<evidence type="ECO:0000256" key="1">
    <source>
        <dbReference type="ARBA" id="ARBA00004123"/>
    </source>
</evidence>
<dbReference type="Pfam" id="PF03517">
    <property type="entry name" value="Voldacs"/>
    <property type="match status" value="1"/>
</dbReference>
<evidence type="ECO:0000256" key="2">
    <source>
        <dbReference type="ARBA" id="ARBA00004496"/>
    </source>
</evidence>
<sequence>MELTMTAPALSDFTSLEDHLAFTPSSFFVGQPVLHLYSPGAKVKLTRAAFESHPEFQSWAERVESTAPPRANGGDSHEAVNGDQANGHTNGVHVYGEDEVTLADVDVWVSSTYLILFQTSTSTGLKLPYHDIALHGINATGLFLQLNLFDPAIVDDEEDMQTLELTIVPSTPAPVTTAGSSNVTAPTTEIPSPATTTTTTITAAAAAPNPAPAGPNDHPTISTITVAQSPLHELFTAITNCTERVRDRDIHPHGDAASSSSSSSPSLQYLNTDAGNVIYQAPPQQRPGHTSIYQNPAAFGAVGTDGTVGDVPAGWEGWTGSDAWITADNVDEFEIVDGDIVRRGGGGDEEIVSTVSAVAAAAAGEANGDGGADTVAAAELGPGAGIVRPREEDGDAEVEGEGDEAKWQRTG</sequence>
<keyword evidence="7" id="KW-1185">Reference proteome</keyword>
<proteinExistence type="predicted"/>
<dbReference type="GO" id="GO:0005737">
    <property type="term" value="C:cytoplasm"/>
    <property type="evidence" value="ECO:0007669"/>
    <property type="project" value="UniProtKB-SubCell"/>
</dbReference>
<dbReference type="AlphaFoldDB" id="A0A6G1GLS0"/>